<keyword evidence="2" id="KW-1185">Reference proteome</keyword>
<organism evidence="1 2">
    <name type="scientific">Flavivirga amylovorans</name>
    <dbReference type="NCBI Taxonomy" id="870486"/>
    <lineage>
        <taxon>Bacteria</taxon>
        <taxon>Pseudomonadati</taxon>
        <taxon>Bacteroidota</taxon>
        <taxon>Flavobacteriia</taxon>
        <taxon>Flavobacteriales</taxon>
        <taxon>Flavobacteriaceae</taxon>
        <taxon>Flavivirga</taxon>
    </lineage>
</organism>
<evidence type="ECO:0000313" key="1">
    <source>
        <dbReference type="EMBL" id="MDO5988750.1"/>
    </source>
</evidence>
<gene>
    <name evidence="1" type="ORF">Q4Q39_15160</name>
</gene>
<name>A0ABT8X5B7_9FLAO</name>
<protein>
    <submittedName>
        <fullName evidence="1">MGMT family protein</fullName>
    </submittedName>
</protein>
<proteinExistence type="predicted"/>
<dbReference type="Gene3D" id="1.10.10.10">
    <property type="entry name" value="Winged helix-like DNA-binding domain superfamily/Winged helix DNA-binding domain"/>
    <property type="match status" value="1"/>
</dbReference>
<comment type="caution">
    <text evidence="1">The sequence shown here is derived from an EMBL/GenBank/DDBJ whole genome shotgun (WGS) entry which is preliminary data.</text>
</comment>
<dbReference type="EMBL" id="JAUOEM010000005">
    <property type="protein sequence ID" value="MDO5988750.1"/>
    <property type="molecule type" value="Genomic_DNA"/>
</dbReference>
<evidence type="ECO:0000313" key="2">
    <source>
        <dbReference type="Proteomes" id="UP001176891"/>
    </source>
</evidence>
<sequence length="140" mass="15964">MIKPKIVDIPEKMEKFFGGKGKMLHPEISMIEALMRIIPLGRIATIDTLAKKMAKDFGVDVTCPMRTANGIKKITEMLSEEKSNNKIPYWRVVKKNREIINSKYVEVCASKLEDEGFKLSYPKSSGNIKVNFSTEELFTF</sequence>
<accession>A0ABT8X5B7</accession>
<dbReference type="RefSeq" id="WP_303283401.1">
    <property type="nucleotide sequence ID" value="NZ_BAABCZ010000004.1"/>
</dbReference>
<dbReference type="InterPro" id="IPR036388">
    <property type="entry name" value="WH-like_DNA-bd_sf"/>
</dbReference>
<dbReference type="Proteomes" id="UP001176891">
    <property type="component" value="Unassembled WGS sequence"/>
</dbReference>
<reference evidence="1" key="1">
    <citation type="submission" date="2023-07" db="EMBL/GenBank/DDBJ databases">
        <title>Two novel species in the genus Flavivirga.</title>
        <authorList>
            <person name="Kwon K."/>
        </authorList>
    </citation>
    <scope>NUCLEOTIDE SEQUENCE</scope>
    <source>
        <strain evidence="1">KACC 14157</strain>
    </source>
</reference>